<dbReference type="AlphaFoldDB" id="A0AAW0A2L2"/>
<dbReference type="EMBL" id="JAWWNJ010000092">
    <property type="protein sequence ID" value="KAK6997336.1"/>
    <property type="molecule type" value="Genomic_DNA"/>
</dbReference>
<feature type="coiled-coil region" evidence="1">
    <location>
        <begin position="241"/>
        <end position="271"/>
    </location>
</feature>
<evidence type="ECO:0000313" key="2">
    <source>
        <dbReference type="EMBL" id="KAK6997336.1"/>
    </source>
</evidence>
<gene>
    <name evidence="2" type="ORF">R3P38DRAFT_2798465</name>
</gene>
<protein>
    <submittedName>
        <fullName evidence="2">Uncharacterized protein</fullName>
    </submittedName>
</protein>
<dbReference type="Proteomes" id="UP001362999">
    <property type="component" value="Unassembled WGS sequence"/>
</dbReference>
<keyword evidence="1" id="KW-0175">Coiled coil</keyword>
<evidence type="ECO:0000256" key="1">
    <source>
        <dbReference type="SAM" id="Coils"/>
    </source>
</evidence>
<sequence length="421" mass="47495">MDTSGLLKGMDKGYEESLMGRLHKEYPITNFLACVTRVSAELQEFLRQAANMVPGRTSHFVVDPEDSCLPVLNGAQDLNQLEAAWELLRSRLELGHRFFLKYVEEFKDKEAAPSSLASTVAALHQELKGGKSPLERIKTMYLDFPHHNSNLSVDDRRSLTFSGRWDQIATVAADVKDTFPRRLPEDNPFVLQYNPGGQAIKMIPPSEHPSYPVGDDSNVTRRGGSSARLVIPLSTQDSRILDEQDTRSRELDAKREDLERREQAFRLAQEEWDKSRSFQQEFKEKKARKGLARDEDELSYVGGTSFREDTAFLAPNTIYKEPGSFFEDFNYFHAFYDSTSSSSSISTTFALEWPRRWTAFSVVTARINPVFSFWNSLRDFGAHLRGGDFVGYAEEYGAIGKTADGVNALDIVVLPGLSSSL</sequence>
<accession>A0AAW0A2L2</accession>
<name>A0AAW0A2L2_9AGAR</name>
<organism evidence="2 3">
    <name type="scientific">Favolaschia claudopus</name>
    <dbReference type="NCBI Taxonomy" id="2862362"/>
    <lineage>
        <taxon>Eukaryota</taxon>
        <taxon>Fungi</taxon>
        <taxon>Dikarya</taxon>
        <taxon>Basidiomycota</taxon>
        <taxon>Agaricomycotina</taxon>
        <taxon>Agaricomycetes</taxon>
        <taxon>Agaricomycetidae</taxon>
        <taxon>Agaricales</taxon>
        <taxon>Marasmiineae</taxon>
        <taxon>Mycenaceae</taxon>
        <taxon>Favolaschia</taxon>
    </lineage>
</organism>
<reference evidence="2 3" key="1">
    <citation type="journal article" date="2024" name="J Genomics">
        <title>Draft genome sequencing and assembly of Favolaschia claudopus CIRM-BRFM 2984 isolated from oak limbs.</title>
        <authorList>
            <person name="Navarro D."/>
            <person name="Drula E."/>
            <person name="Chaduli D."/>
            <person name="Cazenave R."/>
            <person name="Ahrendt S."/>
            <person name="Wang J."/>
            <person name="Lipzen A."/>
            <person name="Daum C."/>
            <person name="Barry K."/>
            <person name="Grigoriev I.V."/>
            <person name="Favel A."/>
            <person name="Rosso M.N."/>
            <person name="Martin F."/>
        </authorList>
    </citation>
    <scope>NUCLEOTIDE SEQUENCE [LARGE SCALE GENOMIC DNA]</scope>
    <source>
        <strain evidence="2 3">CIRM-BRFM 2984</strain>
    </source>
</reference>
<comment type="caution">
    <text evidence="2">The sequence shown here is derived from an EMBL/GenBank/DDBJ whole genome shotgun (WGS) entry which is preliminary data.</text>
</comment>
<proteinExistence type="predicted"/>
<evidence type="ECO:0000313" key="3">
    <source>
        <dbReference type="Proteomes" id="UP001362999"/>
    </source>
</evidence>
<keyword evidence="3" id="KW-1185">Reference proteome</keyword>